<keyword evidence="1" id="KW-0175">Coiled coil</keyword>
<organism evidence="3 4">
    <name type="scientific">Vigna unguiculata</name>
    <name type="common">Cowpea</name>
    <dbReference type="NCBI Taxonomy" id="3917"/>
    <lineage>
        <taxon>Eukaryota</taxon>
        <taxon>Viridiplantae</taxon>
        <taxon>Streptophyta</taxon>
        <taxon>Embryophyta</taxon>
        <taxon>Tracheophyta</taxon>
        <taxon>Spermatophyta</taxon>
        <taxon>Magnoliopsida</taxon>
        <taxon>eudicotyledons</taxon>
        <taxon>Gunneridae</taxon>
        <taxon>Pentapetalae</taxon>
        <taxon>rosids</taxon>
        <taxon>fabids</taxon>
        <taxon>Fabales</taxon>
        <taxon>Fabaceae</taxon>
        <taxon>Papilionoideae</taxon>
        <taxon>50 kb inversion clade</taxon>
        <taxon>NPAAA clade</taxon>
        <taxon>indigoferoid/millettioid clade</taxon>
        <taxon>Phaseoleae</taxon>
        <taxon>Vigna</taxon>
    </lineage>
</organism>
<protein>
    <recommendedName>
        <fullName evidence="5">Transposase</fullName>
    </recommendedName>
</protein>
<evidence type="ECO:0000256" key="2">
    <source>
        <dbReference type="SAM" id="MobiDB-lite"/>
    </source>
</evidence>
<gene>
    <name evidence="3" type="ORF">DEO72_LG3g2020</name>
</gene>
<evidence type="ECO:0000313" key="3">
    <source>
        <dbReference type="EMBL" id="QCD87484.1"/>
    </source>
</evidence>
<keyword evidence="4" id="KW-1185">Reference proteome</keyword>
<evidence type="ECO:0000256" key="1">
    <source>
        <dbReference type="SAM" id="Coils"/>
    </source>
</evidence>
<feature type="region of interest" description="Disordered" evidence="2">
    <location>
        <begin position="67"/>
        <end position="104"/>
    </location>
</feature>
<accession>A0A4D6LH64</accession>
<dbReference type="EMBL" id="CP039347">
    <property type="protein sequence ID" value="QCD87484.1"/>
    <property type="molecule type" value="Genomic_DNA"/>
</dbReference>
<feature type="region of interest" description="Disordered" evidence="2">
    <location>
        <begin position="269"/>
        <end position="298"/>
    </location>
</feature>
<dbReference type="Proteomes" id="UP000501690">
    <property type="component" value="Linkage Group LG3"/>
</dbReference>
<feature type="coiled-coil region" evidence="1">
    <location>
        <begin position="227"/>
        <end position="254"/>
    </location>
</feature>
<reference evidence="3 4" key="1">
    <citation type="submission" date="2019-04" db="EMBL/GenBank/DDBJ databases">
        <title>An improved genome assembly and genetic linkage map for asparagus bean, Vigna unguiculata ssp. sesquipedialis.</title>
        <authorList>
            <person name="Xia Q."/>
            <person name="Zhang R."/>
            <person name="Dong Y."/>
        </authorList>
    </citation>
    <scope>NUCLEOTIDE SEQUENCE [LARGE SCALE GENOMIC DNA]</scope>
    <source>
        <tissue evidence="3">Leaf</tissue>
    </source>
</reference>
<proteinExistence type="predicted"/>
<evidence type="ECO:0000313" key="4">
    <source>
        <dbReference type="Proteomes" id="UP000501690"/>
    </source>
</evidence>
<feature type="region of interest" description="Disordered" evidence="2">
    <location>
        <begin position="1"/>
        <end position="54"/>
    </location>
</feature>
<dbReference type="AlphaFoldDB" id="A0A4D6LH64"/>
<sequence>MSAGGCNPPQPSLPYGNKRKVVTKKKRPNYVLKIDVPPPTPTPLPSPSPIVVNRPTQLGVDATAISSPSPIVASAPSPLPIGPSTSSVPSPLPVSSPLPMPSGVHHSLIEEGLEVSTNQADVQSNIQEEPIRRADLPMISPQAHGKTHDEFKSIYAQARSEATSCVGQSESSPMDPIEEERIRTDSWVLAAGGKKKGWIYGIGVVTRTKHVDKLTYHGSSSHSSEEIVQLKQEVLNYREDNERLSQRLQQQQRQFQSFVSVVLPFLPPDAQTTLQQQQHQEQQHQPQQSQPQQDQEQP</sequence>
<feature type="compositionally biased region" description="Basic residues" evidence="2">
    <location>
        <begin position="17"/>
        <end position="28"/>
    </location>
</feature>
<evidence type="ECO:0008006" key="5">
    <source>
        <dbReference type="Google" id="ProtNLM"/>
    </source>
</evidence>
<feature type="compositionally biased region" description="Pro residues" evidence="2">
    <location>
        <begin position="90"/>
        <end position="100"/>
    </location>
</feature>
<name>A0A4D6LH64_VIGUN</name>
<feature type="compositionally biased region" description="Low complexity" evidence="2">
    <location>
        <begin position="67"/>
        <end position="76"/>
    </location>
</feature>
<feature type="compositionally biased region" description="Pro residues" evidence="2">
    <location>
        <begin position="36"/>
        <end position="48"/>
    </location>
</feature>